<name>A0A644VN77_9ZZZZ</name>
<evidence type="ECO:0000313" key="1">
    <source>
        <dbReference type="EMBL" id="MPL92765.1"/>
    </source>
</evidence>
<dbReference type="AlphaFoldDB" id="A0A644VN77"/>
<comment type="caution">
    <text evidence="1">The sequence shown here is derived from an EMBL/GenBank/DDBJ whole genome shotgun (WGS) entry which is preliminary data.</text>
</comment>
<protein>
    <submittedName>
        <fullName evidence="1">Uncharacterized protein</fullName>
    </submittedName>
</protein>
<proteinExistence type="predicted"/>
<gene>
    <name evidence="1" type="ORF">SDC9_38878</name>
</gene>
<dbReference type="PROSITE" id="PS51257">
    <property type="entry name" value="PROKAR_LIPOPROTEIN"/>
    <property type="match status" value="1"/>
</dbReference>
<dbReference type="EMBL" id="VSSQ01000369">
    <property type="protein sequence ID" value="MPL92765.1"/>
    <property type="molecule type" value="Genomic_DNA"/>
</dbReference>
<organism evidence="1">
    <name type="scientific">bioreactor metagenome</name>
    <dbReference type="NCBI Taxonomy" id="1076179"/>
    <lineage>
        <taxon>unclassified sequences</taxon>
        <taxon>metagenomes</taxon>
        <taxon>ecological metagenomes</taxon>
    </lineage>
</organism>
<accession>A0A644VN77</accession>
<sequence>MKKIYLAFIALSLLIITSGCNKELPFPIDEVKRGVLIDIVRVDGSDGVLLDGITTGNYKVKLSVPANQGDYSFMSKVQLLAVLQQVDGSWTSAVVVDNITGFPKEIQIDVADLYSKFQLAAPSVGEIMYLTTNTVLKDGSIVPGWTELAGFNNKAFSGWQVDGRAYSYNVRYPVACAFNEALTKGAYSFESADWQVAGDVTLEADPADPFKLYIAGYPQAEGLTGNGNKIQLIIDPVTYEISGPAVVLASNLAEWGLAAYTNYTYQVVGGSYNTCDGSYNVVFKIYVDQGGWGNNSFTFTRK</sequence>
<reference evidence="1" key="1">
    <citation type="submission" date="2019-08" db="EMBL/GenBank/DDBJ databases">
        <authorList>
            <person name="Kucharzyk K."/>
            <person name="Murdoch R.W."/>
            <person name="Higgins S."/>
            <person name="Loffler F."/>
        </authorList>
    </citation>
    <scope>NUCLEOTIDE SEQUENCE</scope>
</reference>